<dbReference type="InterPro" id="IPR001607">
    <property type="entry name" value="Znf_UBP"/>
</dbReference>
<keyword evidence="2 4" id="KW-0863">Zinc-finger</keyword>
<accession>A0AAV1I4Q0</accession>
<dbReference type="PANTHER" id="PTHR24007">
    <property type="entry name" value="BRCA1-ASSOCIATED PROTEIN"/>
    <property type="match status" value="1"/>
</dbReference>
<evidence type="ECO:0000256" key="5">
    <source>
        <dbReference type="SAM" id="Coils"/>
    </source>
</evidence>
<name>A0AAV1I4Q0_9CHLO</name>
<reference evidence="9 10" key="1">
    <citation type="submission" date="2023-10" db="EMBL/GenBank/DDBJ databases">
        <authorList>
            <person name="Maclean D."/>
            <person name="Macfadyen A."/>
        </authorList>
    </citation>
    <scope>NUCLEOTIDE SEQUENCE [LARGE SCALE GENOMIC DNA]</scope>
</reference>
<dbReference type="SUPFAM" id="SSF57850">
    <property type="entry name" value="RING/U-box"/>
    <property type="match status" value="2"/>
</dbReference>
<evidence type="ECO:0000256" key="6">
    <source>
        <dbReference type="SAM" id="MobiDB-lite"/>
    </source>
</evidence>
<dbReference type="CDD" id="cd16457">
    <property type="entry name" value="RING-H2_BRAP2"/>
    <property type="match status" value="1"/>
</dbReference>
<dbReference type="PROSITE" id="PS50271">
    <property type="entry name" value="ZF_UBP"/>
    <property type="match status" value="1"/>
</dbReference>
<gene>
    <name evidence="9" type="ORF">CVIRNUC_004079</name>
</gene>
<keyword evidence="3" id="KW-0862">Zinc</keyword>
<organism evidence="9 10">
    <name type="scientific">Coccomyxa viridis</name>
    <dbReference type="NCBI Taxonomy" id="1274662"/>
    <lineage>
        <taxon>Eukaryota</taxon>
        <taxon>Viridiplantae</taxon>
        <taxon>Chlorophyta</taxon>
        <taxon>core chlorophytes</taxon>
        <taxon>Trebouxiophyceae</taxon>
        <taxon>Trebouxiophyceae incertae sedis</taxon>
        <taxon>Coccomyxaceae</taxon>
        <taxon>Coccomyxa</taxon>
    </lineage>
</organism>
<keyword evidence="10" id="KW-1185">Reference proteome</keyword>
<feature type="region of interest" description="Disordered" evidence="6">
    <location>
        <begin position="492"/>
        <end position="523"/>
    </location>
</feature>
<protein>
    <recommendedName>
        <fullName evidence="11">BRCA1-associated protein</fullName>
    </recommendedName>
</protein>
<dbReference type="Gene3D" id="3.30.40.10">
    <property type="entry name" value="Zinc/RING finger domain, C3HC4 (zinc finger)"/>
    <property type="match status" value="2"/>
</dbReference>
<keyword evidence="1" id="KW-0479">Metal-binding</keyword>
<comment type="caution">
    <text evidence="9">The sequence shown here is derived from an EMBL/GenBank/DDBJ whole genome shotgun (WGS) entry which is preliminary data.</text>
</comment>
<dbReference type="InterPro" id="IPR047243">
    <property type="entry name" value="RING-H2_BRAP2"/>
</dbReference>
<dbReference type="EMBL" id="CAUYUE010000005">
    <property type="protein sequence ID" value="CAK0773568.1"/>
    <property type="molecule type" value="Genomic_DNA"/>
</dbReference>
<dbReference type="InterPro" id="IPR011422">
    <property type="entry name" value="BRAP2/ETP1_RRM"/>
</dbReference>
<dbReference type="SMART" id="SM00290">
    <property type="entry name" value="ZnF_UBP"/>
    <property type="match status" value="1"/>
</dbReference>
<dbReference type="GO" id="GO:0061630">
    <property type="term" value="F:ubiquitin protein ligase activity"/>
    <property type="evidence" value="ECO:0007669"/>
    <property type="project" value="TreeGrafter"/>
</dbReference>
<dbReference type="Proteomes" id="UP001314263">
    <property type="component" value="Unassembled WGS sequence"/>
</dbReference>
<dbReference type="Pfam" id="PF13639">
    <property type="entry name" value="zf-RING_2"/>
    <property type="match status" value="1"/>
</dbReference>
<evidence type="ECO:0008006" key="11">
    <source>
        <dbReference type="Google" id="ProtNLM"/>
    </source>
</evidence>
<dbReference type="GO" id="GO:0016567">
    <property type="term" value="P:protein ubiquitination"/>
    <property type="evidence" value="ECO:0007669"/>
    <property type="project" value="TreeGrafter"/>
</dbReference>
<dbReference type="InterPro" id="IPR013083">
    <property type="entry name" value="Znf_RING/FYVE/PHD"/>
</dbReference>
<evidence type="ECO:0000256" key="3">
    <source>
        <dbReference type="ARBA" id="ARBA00022833"/>
    </source>
</evidence>
<feature type="region of interest" description="Disordered" evidence="6">
    <location>
        <begin position="1"/>
        <end position="40"/>
    </location>
</feature>
<dbReference type="AlphaFoldDB" id="A0AAV1I4Q0"/>
<evidence type="ECO:0000256" key="1">
    <source>
        <dbReference type="ARBA" id="ARBA00022723"/>
    </source>
</evidence>
<feature type="domain" description="RING-type" evidence="7">
    <location>
        <begin position="187"/>
        <end position="227"/>
    </location>
</feature>
<proteinExistence type="predicted"/>
<feature type="domain" description="UBP-type" evidence="8">
    <location>
        <begin position="221"/>
        <end position="315"/>
    </location>
</feature>
<dbReference type="GO" id="GO:0008270">
    <property type="term" value="F:zinc ion binding"/>
    <property type="evidence" value="ECO:0007669"/>
    <property type="project" value="UniProtKB-KW"/>
</dbReference>
<dbReference type="GO" id="GO:0007265">
    <property type="term" value="P:Ras protein signal transduction"/>
    <property type="evidence" value="ECO:0007669"/>
    <property type="project" value="TreeGrafter"/>
</dbReference>
<evidence type="ECO:0000256" key="2">
    <source>
        <dbReference type="ARBA" id="ARBA00022771"/>
    </source>
</evidence>
<dbReference type="PANTHER" id="PTHR24007:SF7">
    <property type="entry name" value="BRCA1-ASSOCIATED PROTEIN"/>
    <property type="match status" value="1"/>
</dbReference>
<feature type="coiled-coil region" evidence="5">
    <location>
        <begin position="372"/>
        <end position="473"/>
    </location>
</feature>
<dbReference type="SMART" id="SM00184">
    <property type="entry name" value="RING"/>
    <property type="match status" value="1"/>
</dbReference>
<dbReference type="InterPro" id="IPR001841">
    <property type="entry name" value="Znf_RING"/>
</dbReference>
<evidence type="ECO:0000313" key="10">
    <source>
        <dbReference type="Proteomes" id="UP001314263"/>
    </source>
</evidence>
<dbReference type="GO" id="GO:0005737">
    <property type="term" value="C:cytoplasm"/>
    <property type="evidence" value="ECO:0007669"/>
    <property type="project" value="TreeGrafter"/>
</dbReference>
<evidence type="ECO:0000256" key="4">
    <source>
        <dbReference type="PROSITE-ProRule" id="PRU00502"/>
    </source>
</evidence>
<feature type="compositionally biased region" description="Polar residues" evidence="6">
    <location>
        <begin position="11"/>
        <end position="40"/>
    </location>
</feature>
<dbReference type="Pfam" id="PF02148">
    <property type="entry name" value="zf-UBP"/>
    <property type="match status" value="1"/>
</dbReference>
<sequence length="523" mass="57567">MYALKVEVSHEASTSAQAEPSGPTLTPSSESAQKPETIQVSAGNPRVEHITGLIHLYRQLGQRNAAAGAYLAQDGEACTQLCVLSLPAGVGFANFCSFVAAFLPRIRELRVVRRESGRGSCVVLLHFKDASTTNEFYMSYNDKPFSSLEPEIVCRLLYVKEVEFISESLANRPALSAPSGQTELPTCPVCLERLDEHISGVATTVCNHRFHSECLQRWGDTSCPVCRYCLPSSNSDSRCASCSSSQDLWMCLICGHIGCGRYRQGHAAEHSRAHNHAYSLELEAQRVWDYTNDNYVHRLVQSKKNGKLLELPSPAPSSSHAPAMAASEVDSQTEEALVASKVDYLAEEYSQLLLSQLDEQRAYFGTLHEKQAQQAEATLQESKAQCKRLEAAAQSSAAKAQASERRYKAAESKLAAMTSSLAKTAEDRDFLKELNHQLELNQVALQKKCATLEEVTRNTVAKKNEELADLKEQVHDLMMYIEASRTIEAEGGQELRDASLVASPEAPQKQQPASAKRSSRRGH</sequence>
<dbReference type="PROSITE" id="PS50089">
    <property type="entry name" value="ZF_RING_2"/>
    <property type="match status" value="1"/>
</dbReference>
<evidence type="ECO:0000259" key="7">
    <source>
        <dbReference type="PROSITE" id="PS50089"/>
    </source>
</evidence>
<evidence type="ECO:0000259" key="8">
    <source>
        <dbReference type="PROSITE" id="PS50271"/>
    </source>
</evidence>
<dbReference type="Pfam" id="PF07576">
    <property type="entry name" value="BRAP2"/>
    <property type="match status" value="1"/>
</dbReference>
<keyword evidence="5" id="KW-0175">Coiled coil</keyword>
<evidence type="ECO:0000313" key="9">
    <source>
        <dbReference type="EMBL" id="CAK0773568.1"/>
    </source>
</evidence>